<dbReference type="PANTHER" id="PTHR10039">
    <property type="entry name" value="AMELOGENIN"/>
    <property type="match status" value="1"/>
</dbReference>
<protein>
    <recommendedName>
        <fullName evidence="2">Nephrocystin 3-like N-terminal domain-containing protein</fullName>
    </recommendedName>
</protein>
<evidence type="ECO:0000313" key="4">
    <source>
        <dbReference type="Proteomes" id="UP001175228"/>
    </source>
</evidence>
<dbReference type="Pfam" id="PF24883">
    <property type="entry name" value="NPHP3_N"/>
    <property type="match status" value="1"/>
</dbReference>
<dbReference type="InterPro" id="IPR027417">
    <property type="entry name" value="P-loop_NTPase"/>
</dbReference>
<gene>
    <name evidence="3" type="ORF">EDD18DRAFT_1354219</name>
</gene>
<reference evidence="3" key="1">
    <citation type="submission" date="2023-06" db="EMBL/GenBank/DDBJ databases">
        <authorList>
            <consortium name="Lawrence Berkeley National Laboratory"/>
            <person name="Ahrendt S."/>
            <person name="Sahu N."/>
            <person name="Indic B."/>
            <person name="Wong-Bajracharya J."/>
            <person name="Merenyi Z."/>
            <person name="Ke H.-M."/>
            <person name="Monk M."/>
            <person name="Kocsube S."/>
            <person name="Drula E."/>
            <person name="Lipzen A."/>
            <person name="Balint B."/>
            <person name="Henrissat B."/>
            <person name="Andreopoulos B."/>
            <person name="Martin F.M."/>
            <person name="Harder C.B."/>
            <person name="Rigling D."/>
            <person name="Ford K.L."/>
            <person name="Foster G.D."/>
            <person name="Pangilinan J."/>
            <person name="Papanicolaou A."/>
            <person name="Barry K."/>
            <person name="LaButti K."/>
            <person name="Viragh M."/>
            <person name="Koriabine M."/>
            <person name="Yan M."/>
            <person name="Riley R."/>
            <person name="Champramary S."/>
            <person name="Plett K.L."/>
            <person name="Tsai I.J."/>
            <person name="Slot J."/>
            <person name="Sipos G."/>
            <person name="Plett J."/>
            <person name="Nagy L.G."/>
            <person name="Grigoriev I.V."/>
        </authorList>
    </citation>
    <scope>NUCLEOTIDE SEQUENCE</scope>
    <source>
        <strain evidence="3">HWK02</strain>
    </source>
</reference>
<feature type="domain" description="Nephrocystin 3-like N-terminal" evidence="2">
    <location>
        <begin position="394"/>
        <end position="555"/>
    </location>
</feature>
<dbReference type="Gene3D" id="3.40.50.300">
    <property type="entry name" value="P-loop containing nucleotide triphosphate hydrolases"/>
    <property type="match status" value="1"/>
</dbReference>
<keyword evidence="4" id="KW-1185">Reference proteome</keyword>
<proteinExistence type="predicted"/>
<evidence type="ECO:0000259" key="2">
    <source>
        <dbReference type="Pfam" id="PF24883"/>
    </source>
</evidence>
<comment type="caution">
    <text evidence="3">The sequence shown here is derived from an EMBL/GenBank/DDBJ whole genome shotgun (WGS) entry which is preliminary data.</text>
</comment>
<sequence length="1192" mass="134277">MSIEMDKLYCFQSDHDAINPAIELLNLPSESDERSYYLKIFIGKHSKQTNKFKVKKKEVPGTALTPKWTIDLDLRDVEESKIFEVDVHCCVGKVRRSLGFYEAPTREIVIGKNNTINVDIQCKSSGPSLSLKFFLEDQAEITQSAEGILTIAPQPSPTRQWKIFGHRNPDTSNLLGLWLRSMSATLIEDDYATAGRVIQETPKPKEPSQWVSRLIDGVDTVETMIDSFKDVHPAASVAWGFISSGVKILKHQVEQDETVLQLYKVMILTYKEASNDHLLWQQPRLKPIYESLFHTTNECGMLIKRHMGKNHLKQILSLSVKQKAEELIQGFETLQKQLASGVIKDTLTMTLDVSERLEILGVKQSLQELRPKKALRPKSDCMPGTHVETINTLMSWIAECKDHVLWCSGLAGTGKSSLAGTLYELLTLHVGSRSCLAAFVRYDRTSYSDSSELFPSIAYSLGMCDLRIGQAIVKALDAYPFIATMLSSNNPNSHTQFQHLLQEPLEKIQDLQNESPLIVIIDGLDESDVSEDLLKVLADGFGPTLPFMRLIVFSRPEEKISHIFKKSQHVCQYPLDTSSEEAWVKYNEQHVVAQLAEQASGLFIWAATVCSFLSTHPSLKRLKALLDTTMSTDATGALMTLYHTTLGTVASEVSGRKAEDIQQCIRAILGALIVHKGNMLVPMLPALVLKEGDPPAQFLVERLGSVIKYSEKSRSLELIHKSFDDFLQDHDRCGKEWFIDVKEHEKEHARWCVLSLTMFFKNWIPPCALPSSIDICLRATTLDQYHHDVPSHIGYYAVNVLQWHLDALLELGSDTYHPLFEHYLFWLEILYAFINNSVYNHDDLFSNNTLLKVISIINIKASTHIFIMPLHSGISFSQFSKKYHRVNPAYVYTHAMSISPATNFLCRDWGQSSGVDAPFDKERLLALIPWSRLKYFGDSFGQYGSQLKAKPQLHDQMYEVIQVGTPCIWPERPFLFNVDTGRTVEPPSSPSILLPFPDLSLPQSYHAISFVKSIDANVQVVRCVYWDTSLGDKSKCSFNDTQYQIIERHDNDLQDAMISNAEDNNNLDSSLCSTRNKLSIFISIISAQTSCCDNYLLPAIGEDFSVVQYAHGLIVVDDLQHSGLMLKIEPDTTDCKKWMTLDSWENGNKVFAITKDGSKLLGLMGAAGTILLQEWETSTGTLCCEHKIYGGS</sequence>
<dbReference type="InterPro" id="IPR056884">
    <property type="entry name" value="NPHP3-like_N"/>
</dbReference>
<dbReference type="SUPFAM" id="SSF52540">
    <property type="entry name" value="P-loop containing nucleoside triphosphate hydrolases"/>
    <property type="match status" value="1"/>
</dbReference>
<evidence type="ECO:0000256" key="1">
    <source>
        <dbReference type="ARBA" id="ARBA00022737"/>
    </source>
</evidence>
<dbReference type="EMBL" id="JAUEPU010000017">
    <property type="protein sequence ID" value="KAK0495716.1"/>
    <property type="molecule type" value="Genomic_DNA"/>
</dbReference>
<name>A0AA39TNA1_9AGAR</name>
<keyword evidence="1" id="KW-0677">Repeat</keyword>
<dbReference type="Proteomes" id="UP001175228">
    <property type="component" value="Unassembled WGS sequence"/>
</dbReference>
<dbReference type="AlphaFoldDB" id="A0AA39TNA1"/>
<dbReference type="PANTHER" id="PTHR10039:SF17">
    <property type="entry name" value="FUNGAL STAND N-TERMINAL GOODBYE DOMAIN-CONTAINING PROTEIN-RELATED"/>
    <property type="match status" value="1"/>
</dbReference>
<organism evidence="3 4">
    <name type="scientific">Armillaria luteobubalina</name>
    <dbReference type="NCBI Taxonomy" id="153913"/>
    <lineage>
        <taxon>Eukaryota</taxon>
        <taxon>Fungi</taxon>
        <taxon>Dikarya</taxon>
        <taxon>Basidiomycota</taxon>
        <taxon>Agaricomycotina</taxon>
        <taxon>Agaricomycetes</taxon>
        <taxon>Agaricomycetidae</taxon>
        <taxon>Agaricales</taxon>
        <taxon>Marasmiineae</taxon>
        <taxon>Physalacriaceae</taxon>
        <taxon>Armillaria</taxon>
    </lineage>
</organism>
<evidence type="ECO:0000313" key="3">
    <source>
        <dbReference type="EMBL" id="KAK0495716.1"/>
    </source>
</evidence>
<accession>A0AA39TNA1</accession>